<dbReference type="Proteomes" id="UP000504634">
    <property type="component" value="Unplaced"/>
</dbReference>
<evidence type="ECO:0000256" key="1">
    <source>
        <dbReference type="ARBA" id="ARBA00010701"/>
    </source>
</evidence>
<feature type="domain" description="Partial AB-hydrolase lipase" evidence="10">
    <location>
        <begin position="33"/>
        <end position="92"/>
    </location>
</feature>
<keyword evidence="11" id="KW-1185">Reference proteome</keyword>
<accession>A0A6J2UEE5</accession>
<feature type="active site" description="Charge relay system" evidence="8">
    <location>
        <position position="343"/>
    </location>
</feature>
<evidence type="ECO:0000256" key="4">
    <source>
        <dbReference type="ARBA" id="ARBA00022963"/>
    </source>
</evidence>
<evidence type="ECO:0000256" key="6">
    <source>
        <dbReference type="ARBA" id="ARBA00023180"/>
    </source>
</evidence>
<dbReference type="GO" id="GO:0016042">
    <property type="term" value="P:lipid catabolic process"/>
    <property type="evidence" value="ECO:0007669"/>
    <property type="project" value="UniProtKB-KW"/>
</dbReference>
<evidence type="ECO:0000256" key="8">
    <source>
        <dbReference type="PIRSR" id="PIRSR000862-1"/>
    </source>
</evidence>
<sequence length="400" mass="44997">MRIFLCALLCLAWTFAGANKPEVVLLDFVTSGERIRSHGYPMETHTVTTEDGYVLTLFRIPYSHKLQNQNAERPAVLLQHGLFSNSDCWLSSGPDNSLAYLLADAGYDVWLGNARGNIYSRENEVISLNNPKFWHFDWHEIGTIDIPAMIDYILEETGQSQVHYAGHSQGTTVYLVMLSERPEYNAKIKSGHLLAPCAFFEHGASPVFKYVGALVGTPGGVWNQLLVDTELIPHNALVNRFADTACGEHSEHDEYCRNAFVLFANGGYQNTNVTSLQVLIETHPAGSSSNQGIHYMQLWASHEFRQYDWGTKKNRQLYGQDLPPDYDLSKITAATHSYSSHNDALCGPQDVDTLVSQFTHLTEDHRIPLQSFNHLDFIVAKNMKELVNDLVVERINSYEG</sequence>
<protein>
    <recommendedName>
        <fullName evidence="7">Lipase</fullName>
    </recommendedName>
</protein>
<keyword evidence="5" id="KW-0443">Lipid metabolism</keyword>
<comment type="similarity">
    <text evidence="1 7">Belongs to the AB hydrolase superfamily. Lipase family.</text>
</comment>
<dbReference type="PANTHER" id="PTHR11005">
    <property type="entry name" value="LYSOSOMAL ACID LIPASE-RELATED"/>
    <property type="match status" value="1"/>
</dbReference>
<feature type="chain" id="PRO_5026697416" description="Lipase" evidence="9">
    <location>
        <begin position="19"/>
        <end position="400"/>
    </location>
</feature>
<keyword evidence="3 7" id="KW-0378">Hydrolase</keyword>
<dbReference type="PIRSF" id="PIRSF000862">
    <property type="entry name" value="Steryl_ester_lip"/>
    <property type="match status" value="1"/>
</dbReference>
<evidence type="ECO:0000256" key="7">
    <source>
        <dbReference type="PIRNR" id="PIRNR000862"/>
    </source>
</evidence>
<dbReference type="SUPFAM" id="SSF53474">
    <property type="entry name" value="alpha/beta-Hydrolases"/>
    <property type="match status" value="1"/>
</dbReference>
<dbReference type="GeneID" id="115633262"/>
<evidence type="ECO:0000256" key="9">
    <source>
        <dbReference type="SAM" id="SignalP"/>
    </source>
</evidence>
<evidence type="ECO:0000259" key="10">
    <source>
        <dbReference type="Pfam" id="PF04083"/>
    </source>
</evidence>
<evidence type="ECO:0000256" key="5">
    <source>
        <dbReference type="ARBA" id="ARBA00023098"/>
    </source>
</evidence>
<feature type="active site" description="Nucleophile" evidence="8">
    <location>
        <position position="168"/>
    </location>
</feature>
<dbReference type="GO" id="GO:0016788">
    <property type="term" value="F:hydrolase activity, acting on ester bonds"/>
    <property type="evidence" value="ECO:0007669"/>
    <property type="project" value="InterPro"/>
</dbReference>
<dbReference type="RefSeq" id="XP_030386530.1">
    <property type="nucleotide sequence ID" value="XM_030530670.1"/>
</dbReference>
<dbReference type="InterPro" id="IPR025483">
    <property type="entry name" value="Lipase_euk"/>
</dbReference>
<dbReference type="OrthoDB" id="9974421at2759"/>
<organism evidence="11 12">
    <name type="scientific">Drosophila lebanonensis</name>
    <name type="common">Fruit fly</name>
    <name type="synonym">Scaptodrosophila lebanonensis</name>
    <dbReference type="NCBI Taxonomy" id="7225"/>
    <lineage>
        <taxon>Eukaryota</taxon>
        <taxon>Metazoa</taxon>
        <taxon>Ecdysozoa</taxon>
        <taxon>Arthropoda</taxon>
        <taxon>Hexapoda</taxon>
        <taxon>Insecta</taxon>
        <taxon>Pterygota</taxon>
        <taxon>Neoptera</taxon>
        <taxon>Endopterygota</taxon>
        <taxon>Diptera</taxon>
        <taxon>Brachycera</taxon>
        <taxon>Muscomorpha</taxon>
        <taxon>Ephydroidea</taxon>
        <taxon>Drosophilidae</taxon>
        <taxon>Scaptodrosophila</taxon>
    </lineage>
</organism>
<evidence type="ECO:0000313" key="11">
    <source>
        <dbReference type="Proteomes" id="UP000504634"/>
    </source>
</evidence>
<evidence type="ECO:0000256" key="3">
    <source>
        <dbReference type="ARBA" id="ARBA00022801"/>
    </source>
</evidence>
<dbReference type="AlphaFoldDB" id="A0A6J2UEE5"/>
<evidence type="ECO:0000313" key="12">
    <source>
        <dbReference type="RefSeq" id="XP_030386530.1"/>
    </source>
</evidence>
<feature type="active site" description="Charge relay system" evidence="8">
    <location>
        <position position="374"/>
    </location>
</feature>
<keyword evidence="2 9" id="KW-0732">Signal</keyword>
<dbReference type="FunFam" id="3.40.50.1820:FF:000021">
    <property type="entry name" value="Lipase"/>
    <property type="match status" value="1"/>
</dbReference>
<dbReference type="InterPro" id="IPR029058">
    <property type="entry name" value="AB_hydrolase_fold"/>
</dbReference>
<reference evidence="12" key="1">
    <citation type="submission" date="2025-08" db="UniProtKB">
        <authorList>
            <consortium name="RefSeq"/>
        </authorList>
    </citation>
    <scope>IDENTIFICATION</scope>
    <source>
        <strain evidence="12">11010-0011.00</strain>
        <tissue evidence="12">Whole body</tissue>
    </source>
</reference>
<keyword evidence="4 7" id="KW-0442">Lipid degradation</keyword>
<name>A0A6J2UEE5_DROLE</name>
<feature type="signal peptide" evidence="9">
    <location>
        <begin position="1"/>
        <end position="18"/>
    </location>
</feature>
<keyword evidence="6" id="KW-0325">Glycoprotein</keyword>
<dbReference type="InterPro" id="IPR006693">
    <property type="entry name" value="AB_hydrolase_lipase"/>
</dbReference>
<gene>
    <name evidence="12" type="primary">LOC115633262</name>
</gene>
<evidence type="ECO:0000256" key="2">
    <source>
        <dbReference type="ARBA" id="ARBA00022729"/>
    </source>
</evidence>
<proteinExistence type="inferred from homology"/>
<dbReference type="Pfam" id="PF04083">
    <property type="entry name" value="Abhydro_lipase"/>
    <property type="match status" value="1"/>
</dbReference>
<dbReference type="Gene3D" id="3.40.50.1820">
    <property type="entry name" value="alpha/beta hydrolase"/>
    <property type="match status" value="1"/>
</dbReference>